<feature type="region of interest" description="Disordered" evidence="1">
    <location>
        <begin position="78"/>
        <end position="97"/>
    </location>
</feature>
<organism evidence="4">
    <name type="scientific">Echinostoma caproni</name>
    <dbReference type="NCBI Taxonomy" id="27848"/>
    <lineage>
        <taxon>Eukaryota</taxon>
        <taxon>Metazoa</taxon>
        <taxon>Spiralia</taxon>
        <taxon>Lophotrochozoa</taxon>
        <taxon>Platyhelminthes</taxon>
        <taxon>Trematoda</taxon>
        <taxon>Digenea</taxon>
        <taxon>Plagiorchiida</taxon>
        <taxon>Echinostomata</taxon>
        <taxon>Echinostomatoidea</taxon>
        <taxon>Echinostomatidae</taxon>
        <taxon>Echinostoma</taxon>
    </lineage>
</organism>
<dbReference type="WBParaSite" id="ECPE_0001327901-mRNA-1">
    <property type="protein sequence ID" value="ECPE_0001327901-mRNA-1"/>
    <property type="gene ID" value="ECPE_0001327901"/>
</dbReference>
<dbReference type="OrthoDB" id="9971371at2759"/>
<name>A0A183B205_9TREM</name>
<evidence type="ECO:0000256" key="1">
    <source>
        <dbReference type="SAM" id="MobiDB-lite"/>
    </source>
</evidence>
<dbReference type="Pfam" id="PF15667">
    <property type="entry name" value="CMIP6"/>
    <property type="match status" value="1"/>
</dbReference>
<reference evidence="2 3" key="2">
    <citation type="submission" date="2018-11" db="EMBL/GenBank/DDBJ databases">
        <authorList>
            <consortium name="Pathogen Informatics"/>
        </authorList>
    </citation>
    <scope>NUCLEOTIDE SEQUENCE [LARGE SCALE GENOMIC DNA]</scope>
    <source>
        <strain evidence="2 3">Egypt</strain>
    </source>
</reference>
<sequence length="124" mass="14130">MYNSRQPNNYPTRGKRHGAFVWERATPETEKHFARSAEECQIDSEKDLNYTMPLDVAGAAAMQGWADGLTEPAERLAHQRQFAARRRPSSLIERNPREDTVASLLQPDLYRAECDTGPPPLFTR</sequence>
<dbReference type="InterPro" id="IPR031365">
    <property type="entry name" value="CMIP6"/>
</dbReference>
<accession>A0A183B205</accession>
<dbReference type="AlphaFoldDB" id="A0A183B205"/>
<protein>
    <submittedName>
        <fullName evidence="4">SCP domain-containing protein</fullName>
    </submittedName>
</protein>
<keyword evidence="3" id="KW-1185">Reference proteome</keyword>
<gene>
    <name evidence="2" type="ORF">ECPE_LOCUS13240</name>
</gene>
<proteinExistence type="predicted"/>
<reference evidence="4" key="1">
    <citation type="submission" date="2016-06" db="UniProtKB">
        <authorList>
            <consortium name="WormBaseParasite"/>
        </authorList>
    </citation>
    <scope>IDENTIFICATION</scope>
</reference>
<evidence type="ECO:0000313" key="3">
    <source>
        <dbReference type="Proteomes" id="UP000272942"/>
    </source>
</evidence>
<evidence type="ECO:0000313" key="2">
    <source>
        <dbReference type="EMBL" id="VDP90512.1"/>
    </source>
</evidence>
<dbReference type="Proteomes" id="UP000272942">
    <property type="component" value="Unassembled WGS sequence"/>
</dbReference>
<dbReference type="EMBL" id="UZAN01054629">
    <property type="protein sequence ID" value="VDP90512.1"/>
    <property type="molecule type" value="Genomic_DNA"/>
</dbReference>
<evidence type="ECO:0000313" key="4">
    <source>
        <dbReference type="WBParaSite" id="ECPE_0001327901-mRNA-1"/>
    </source>
</evidence>